<evidence type="ECO:0000256" key="1">
    <source>
        <dbReference type="ARBA" id="ARBA00003257"/>
    </source>
</evidence>
<comment type="catalytic activity">
    <reaction evidence="17 18">
        <text>a ubiquinone + NADH + 5 H(+)(in) = a ubiquinol + NAD(+) + 4 H(+)(out)</text>
        <dbReference type="Rhea" id="RHEA:29091"/>
        <dbReference type="Rhea" id="RHEA-COMP:9565"/>
        <dbReference type="Rhea" id="RHEA-COMP:9566"/>
        <dbReference type="ChEBI" id="CHEBI:15378"/>
        <dbReference type="ChEBI" id="CHEBI:16389"/>
        <dbReference type="ChEBI" id="CHEBI:17976"/>
        <dbReference type="ChEBI" id="CHEBI:57540"/>
        <dbReference type="ChEBI" id="CHEBI:57945"/>
        <dbReference type="EC" id="7.1.1.2"/>
    </reaction>
</comment>
<gene>
    <name evidence="20" type="primary">nad2</name>
</gene>
<evidence type="ECO:0000256" key="9">
    <source>
        <dbReference type="ARBA" id="ARBA00022792"/>
    </source>
</evidence>
<proteinExistence type="inferred from homology"/>
<feature type="transmembrane region" description="Helical" evidence="18">
    <location>
        <begin position="168"/>
        <end position="187"/>
    </location>
</feature>
<feature type="transmembrane region" description="Helical" evidence="18">
    <location>
        <begin position="6"/>
        <end position="22"/>
    </location>
</feature>
<evidence type="ECO:0000256" key="10">
    <source>
        <dbReference type="ARBA" id="ARBA00022967"/>
    </source>
</evidence>
<keyword evidence="15 18" id="KW-0496">Mitochondrion</keyword>
<feature type="transmembrane region" description="Helical" evidence="18">
    <location>
        <begin position="232"/>
        <end position="251"/>
    </location>
</feature>
<evidence type="ECO:0000256" key="4">
    <source>
        <dbReference type="ARBA" id="ARBA00012944"/>
    </source>
</evidence>
<keyword evidence="14 18" id="KW-0830">Ubiquinone</keyword>
<evidence type="ECO:0000256" key="16">
    <source>
        <dbReference type="ARBA" id="ARBA00023136"/>
    </source>
</evidence>
<keyword evidence="10 18" id="KW-1278">Translocase</keyword>
<dbReference type="PRINTS" id="PR01436">
    <property type="entry name" value="NADHDHGNASE2"/>
</dbReference>
<dbReference type="GO" id="GO:0005743">
    <property type="term" value="C:mitochondrial inner membrane"/>
    <property type="evidence" value="ECO:0007669"/>
    <property type="project" value="UniProtKB-SubCell"/>
</dbReference>
<evidence type="ECO:0000256" key="13">
    <source>
        <dbReference type="ARBA" id="ARBA00023027"/>
    </source>
</evidence>
<feature type="domain" description="NADH:quinone oxidoreductase/Mrp antiporter transmembrane" evidence="19">
    <location>
        <begin position="83"/>
        <end position="279"/>
    </location>
</feature>
<comment type="subcellular location">
    <subcellularLocation>
        <location evidence="2 18">Mitochondrion inner membrane</location>
        <topology evidence="2 18">Multi-pass membrane protein</topology>
    </subcellularLocation>
</comment>
<protein>
    <recommendedName>
        <fullName evidence="5 18">NADH-ubiquinone oxidoreductase chain 2</fullName>
        <ecNumber evidence="4 18">7.1.1.2</ecNumber>
    </recommendedName>
</protein>
<keyword evidence="11 18" id="KW-0249">Electron transport</keyword>
<dbReference type="InterPro" id="IPR001750">
    <property type="entry name" value="ND/Mrp_TM"/>
</dbReference>
<keyword evidence="16 18" id="KW-0472">Membrane</keyword>
<dbReference type="EC" id="7.1.1.2" evidence="4 18"/>
<keyword evidence="7 18" id="KW-0679">Respiratory chain</keyword>
<dbReference type="GO" id="GO:0006120">
    <property type="term" value="P:mitochondrial electron transport, NADH to ubiquinone"/>
    <property type="evidence" value="ECO:0007669"/>
    <property type="project" value="InterPro"/>
</dbReference>
<dbReference type="GO" id="GO:0008137">
    <property type="term" value="F:NADH dehydrogenase (ubiquinone) activity"/>
    <property type="evidence" value="ECO:0007669"/>
    <property type="project" value="UniProtKB-EC"/>
</dbReference>
<accession>A0A510C1K8</accession>
<comment type="similarity">
    <text evidence="3 18">Belongs to the complex I subunit 2 family.</text>
</comment>
<dbReference type="Pfam" id="PF00361">
    <property type="entry name" value="Proton_antipo_M"/>
    <property type="match status" value="2"/>
</dbReference>
<comment type="function">
    <text evidence="18">Core subunit of the mitochondrial membrane respiratory chain NADH dehydrogenase (Complex I) which catalyzes electron transfer from NADH through the respiratory chain, using ubiquinone as an electron acceptor. Essential for the catalytic activity and assembly of complex I.</text>
</comment>
<keyword evidence="12 18" id="KW-1133">Transmembrane helix</keyword>
<dbReference type="PANTHER" id="PTHR46552:SF1">
    <property type="entry name" value="NADH-UBIQUINONE OXIDOREDUCTASE CHAIN 2"/>
    <property type="match status" value="1"/>
</dbReference>
<feature type="transmembrane region" description="Helical" evidence="18">
    <location>
        <begin position="66"/>
        <end position="94"/>
    </location>
</feature>
<reference evidence="20" key="1">
    <citation type="journal article" date="2018" name="Mol. Phylogenet. Evol.">
        <title>Mitogenome phylogeographic analysis of a planktonic crustacean.</title>
        <authorList>
            <person name="Fields P.D."/>
            <person name="Obbard D.J."/>
            <person name="McTaggart S.J."/>
            <person name="Galimov Y."/>
            <person name="Little T.J."/>
            <person name="Ebert D."/>
        </authorList>
    </citation>
    <scope>NUCLEOTIDE SEQUENCE</scope>
    <source>
        <strain evidence="20">IL-SIM-A20</strain>
    </source>
</reference>
<sequence>MWLSPFLILMLVSIFSSIFLVISSPSLLISWVGLELNTLVFLPIILNKKLNTTSEASIKYFLTQTMASILIILSAFSFFLNLMVLGNLIMMLGLAIKLGAAPFHSWLLSVAENLTWVCLFILLTIQKINPLLILWEFIEYNLGVFDVLIILSLSVGSMMGLIQTSTRLLLTFSSINHLGWLLISLSFDLWLGSMYFLIYMIVLLPLILIFNTFNISYINESIMMNFNSSKQIFMYLSILSLGGLPPFLGFLPKWLILQSTMSGGWYFFSFIMILTSLFTLFYYLRLTFSAFIMGGMNLFSSNNSYSLGDLNLIMFCVSILGLPLFLFI</sequence>
<keyword evidence="9 18" id="KW-0999">Mitochondrion inner membrane</keyword>
<dbReference type="AlphaFoldDB" id="A0A510C1K8"/>
<feature type="transmembrane region" description="Helical" evidence="18">
    <location>
        <begin position="263"/>
        <end position="284"/>
    </location>
</feature>
<keyword evidence="8 18" id="KW-0812">Transmembrane</keyword>
<feature type="transmembrane region" description="Helical" evidence="18">
    <location>
        <begin position="305"/>
        <end position="327"/>
    </location>
</feature>
<evidence type="ECO:0000256" key="18">
    <source>
        <dbReference type="RuleBase" id="RU003403"/>
    </source>
</evidence>
<evidence type="ECO:0000256" key="3">
    <source>
        <dbReference type="ARBA" id="ARBA00007012"/>
    </source>
</evidence>
<dbReference type="InterPro" id="IPR003917">
    <property type="entry name" value="NADH_UbQ_OxRdtase_chain2"/>
</dbReference>
<evidence type="ECO:0000256" key="5">
    <source>
        <dbReference type="ARBA" id="ARBA00021008"/>
    </source>
</evidence>
<dbReference type="PANTHER" id="PTHR46552">
    <property type="entry name" value="NADH-UBIQUINONE OXIDOREDUCTASE CHAIN 2"/>
    <property type="match status" value="1"/>
</dbReference>
<evidence type="ECO:0000256" key="11">
    <source>
        <dbReference type="ARBA" id="ARBA00022982"/>
    </source>
</evidence>
<evidence type="ECO:0000256" key="15">
    <source>
        <dbReference type="ARBA" id="ARBA00023128"/>
    </source>
</evidence>
<name>A0A510C1K8_9CRUS</name>
<feature type="domain" description="NADH:quinone oxidoreductase/Mrp antiporter transmembrane" evidence="19">
    <location>
        <begin position="24"/>
        <end position="79"/>
    </location>
</feature>
<feature type="transmembrane region" description="Helical" evidence="18">
    <location>
        <begin position="106"/>
        <end position="125"/>
    </location>
</feature>
<keyword evidence="6" id="KW-0813">Transport</keyword>
<evidence type="ECO:0000256" key="2">
    <source>
        <dbReference type="ARBA" id="ARBA00004448"/>
    </source>
</evidence>
<evidence type="ECO:0000256" key="8">
    <source>
        <dbReference type="ARBA" id="ARBA00022692"/>
    </source>
</evidence>
<organism evidence="20">
    <name type="scientific">Daphnia similis</name>
    <dbReference type="NCBI Taxonomy" id="35528"/>
    <lineage>
        <taxon>Eukaryota</taxon>
        <taxon>Metazoa</taxon>
        <taxon>Ecdysozoa</taxon>
        <taxon>Arthropoda</taxon>
        <taxon>Crustacea</taxon>
        <taxon>Branchiopoda</taxon>
        <taxon>Diplostraca</taxon>
        <taxon>Cladocera</taxon>
        <taxon>Anomopoda</taxon>
        <taxon>Daphniidae</taxon>
        <taxon>Daphnia</taxon>
        <taxon>Daphnia similis group</taxon>
    </lineage>
</organism>
<evidence type="ECO:0000256" key="7">
    <source>
        <dbReference type="ARBA" id="ARBA00022660"/>
    </source>
</evidence>
<dbReference type="EMBL" id="MH688061">
    <property type="protein sequence ID" value="AYE40147.1"/>
    <property type="molecule type" value="Genomic_DNA"/>
</dbReference>
<dbReference type="InterPro" id="IPR050175">
    <property type="entry name" value="Complex_I_Subunit_2"/>
</dbReference>
<evidence type="ECO:0000256" key="6">
    <source>
        <dbReference type="ARBA" id="ARBA00022448"/>
    </source>
</evidence>
<evidence type="ECO:0000313" key="20">
    <source>
        <dbReference type="EMBL" id="AYE40147.1"/>
    </source>
</evidence>
<evidence type="ECO:0000256" key="14">
    <source>
        <dbReference type="ARBA" id="ARBA00023075"/>
    </source>
</evidence>
<feature type="transmembrane region" description="Helical" evidence="18">
    <location>
        <begin position="193"/>
        <end position="211"/>
    </location>
</feature>
<comment type="function">
    <text evidence="1">Core subunit of the mitochondrial membrane respiratory chain NADH dehydrogenase (Complex I) that is believed to belong to the minimal assembly required for catalysis. Complex I functions in the transfer of electrons from NADH to the respiratory chain. The immediate electron acceptor for the enzyme is believed to be ubiquinone.</text>
</comment>
<geneLocation type="mitochondrion" evidence="20"/>
<keyword evidence="13 18" id="KW-0520">NAD</keyword>
<feature type="transmembrane region" description="Helical" evidence="18">
    <location>
        <begin position="137"/>
        <end position="156"/>
    </location>
</feature>
<evidence type="ECO:0000256" key="12">
    <source>
        <dbReference type="ARBA" id="ARBA00022989"/>
    </source>
</evidence>
<evidence type="ECO:0000256" key="17">
    <source>
        <dbReference type="ARBA" id="ARBA00049551"/>
    </source>
</evidence>
<evidence type="ECO:0000259" key="19">
    <source>
        <dbReference type="Pfam" id="PF00361"/>
    </source>
</evidence>